<reference evidence="2 3" key="1">
    <citation type="submission" date="2016-03" db="EMBL/GenBank/DDBJ databases">
        <title>EvidentialGene: Evidence-directed Construction of Genes on Genomes.</title>
        <authorList>
            <person name="Gilbert D.G."/>
            <person name="Choi J.-H."/>
            <person name="Mockaitis K."/>
            <person name="Colbourne J."/>
            <person name="Pfrender M."/>
        </authorList>
    </citation>
    <scope>NUCLEOTIDE SEQUENCE [LARGE SCALE GENOMIC DNA]</scope>
    <source>
        <strain evidence="2 3">Xinb3</strain>
        <tissue evidence="2">Complete organism</tissue>
    </source>
</reference>
<protein>
    <submittedName>
        <fullName evidence="2">Uncharacterized protein</fullName>
    </submittedName>
</protein>
<name>A0A164R5V7_9CRUS</name>
<proteinExistence type="predicted"/>
<sequence>MNEQMPFALSLYIMFPPTIKKISLINISFFPFVLLLNFWFVHQQHEKNKNKNK</sequence>
<keyword evidence="1" id="KW-0812">Transmembrane</keyword>
<evidence type="ECO:0000313" key="2">
    <source>
        <dbReference type="EMBL" id="KZS08355.1"/>
    </source>
</evidence>
<evidence type="ECO:0000313" key="3">
    <source>
        <dbReference type="Proteomes" id="UP000076858"/>
    </source>
</evidence>
<dbReference type="EMBL" id="LRGB01002227">
    <property type="protein sequence ID" value="KZS08355.1"/>
    <property type="molecule type" value="Genomic_DNA"/>
</dbReference>
<dbReference type="Proteomes" id="UP000076858">
    <property type="component" value="Unassembled WGS sequence"/>
</dbReference>
<keyword evidence="1" id="KW-1133">Transmembrane helix</keyword>
<feature type="transmembrane region" description="Helical" evidence="1">
    <location>
        <begin position="22"/>
        <end position="41"/>
    </location>
</feature>
<keyword evidence="1" id="KW-0472">Membrane</keyword>
<evidence type="ECO:0000256" key="1">
    <source>
        <dbReference type="SAM" id="Phobius"/>
    </source>
</evidence>
<comment type="caution">
    <text evidence="2">The sequence shown here is derived from an EMBL/GenBank/DDBJ whole genome shotgun (WGS) entry which is preliminary data.</text>
</comment>
<accession>A0A164R5V7</accession>
<dbReference type="AlphaFoldDB" id="A0A164R5V7"/>
<gene>
    <name evidence="2" type="ORF">APZ42_027657</name>
</gene>
<organism evidence="2 3">
    <name type="scientific">Daphnia magna</name>
    <dbReference type="NCBI Taxonomy" id="35525"/>
    <lineage>
        <taxon>Eukaryota</taxon>
        <taxon>Metazoa</taxon>
        <taxon>Ecdysozoa</taxon>
        <taxon>Arthropoda</taxon>
        <taxon>Crustacea</taxon>
        <taxon>Branchiopoda</taxon>
        <taxon>Diplostraca</taxon>
        <taxon>Cladocera</taxon>
        <taxon>Anomopoda</taxon>
        <taxon>Daphniidae</taxon>
        <taxon>Daphnia</taxon>
    </lineage>
</organism>
<keyword evidence="3" id="KW-1185">Reference proteome</keyword>